<name>A0ABD1ZT86_VESSQ</name>
<evidence type="ECO:0000313" key="10">
    <source>
        <dbReference type="Proteomes" id="UP001607302"/>
    </source>
</evidence>
<evidence type="ECO:0000256" key="3">
    <source>
        <dbReference type="ARBA" id="ARBA00022475"/>
    </source>
</evidence>
<evidence type="ECO:0000256" key="5">
    <source>
        <dbReference type="ARBA" id="ARBA00022989"/>
    </source>
</evidence>
<organism evidence="9 10">
    <name type="scientific">Vespula squamosa</name>
    <name type="common">Southern yellow jacket</name>
    <name type="synonym">Wasp</name>
    <dbReference type="NCBI Taxonomy" id="30214"/>
    <lineage>
        <taxon>Eukaryota</taxon>
        <taxon>Metazoa</taxon>
        <taxon>Ecdysozoa</taxon>
        <taxon>Arthropoda</taxon>
        <taxon>Hexapoda</taxon>
        <taxon>Insecta</taxon>
        <taxon>Pterygota</taxon>
        <taxon>Neoptera</taxon>
        <taxon>Endopterygota</taxon>
        <taxon>Hymenoptera</taxon>
        <taxon>Apocrita</taxon>
        <taxon>Aculeata</taxon>
        <taxon>Vespoidea</taxon>
        <taxon>Vespidae</taxon>
        <taxon>Vespinae</taxon>
        <taxon>Vespula</taxon>
    </lineage>
</organism>
<evidence type="ECO:0000256" key="7">
    <source>
        <dbReference type="ARBA" id="ARBA00023180"/>
    </source>
</evidence>
<dbReference type="InterPro" id="IPR002159">
    <property type="entry name" value="CD36_fam"/>
</dbReference>
<dbReference type="PANTHER" id="PTHR11923">
    <property type="entry name" value="SCAVENGER RECEPTOR CLASS B TYPE-1 SR-B1"/>
    <property type="match status" value="1"/>
</dbReference>
<sequence length="608" mass="70472">MKDLLMIWNTLTGRRCSTMSNNFGMAGINEQDEITISRNTRNRRKSSVVVNQFFNAATLPVQTNGTPRWSRSIFMLMTLGLIGLVSGFLILICQPYDRLFQYKIIFSEGAEIFEFWRKPDVDIFLKVYLFNITNHEDYLSGKDSKLNFQETGPYVYREHMEHGNIKFNSNGTISVTPLHPLVYVPEMSNGSEQDILILPNIALLNIDLHCNFQSITNVMREASYITRWGLNVLIHQTDSKPLVPMTAREFMFGYKSTLLTLGNQVMPSWITFDKLGLIDRMYDFEGDYETFYTGDKDVKMTGLIDKYNGNVDLPHWKGKCANIHGASDGTKFPTYIQPNDTLLFFRKSLCRSAHMTRTGEKVIKGLYAYKYNFMENEMDNGAYKEENKCYCRGGHCLPPGLVDVTACYYGFPIALSYPHFYKSHPSLLEAVNGLNPNPQKHESYFYIQPQSGLPVDLAFRFQINMALQDIGHMARVEKFSNFVLPLLWFEIGMYELPANRNSLFYLYLNILPVLQKISIYLMFIMGSVFLIWSIVKILLYRPKESNIYDGWFEEEMQKKRLQFLNDRRSSMKIKETECYYSTLLSHSKDRTTSDILEDLSIMKNEIDV</sequence>
<comment type="similarity">
    <text evidence="2">Belongs to the CD36 family.</text>
</comment>
<dbReference type="PANTHER" id="PTHR11923:SF67">
    <property type="entry name" value="RE68569P"/>
    <property type="match status" value="1"/>
</dbReference>
<evidence type="ECO:0000256" key="2">
    <source>
        <dbReference type="ARBA" id="ARBA00010532"/>
    </source>
</evidence>
<evidence type="ECO:0000313" key="9">
    <source>
        <dbReference type="EMBL" id="KAL2711581.1"/>
    </source>
</evidence>
<dbReference type="GO" id="GO:0005886">
    <property type="term" value="C:plasma membrane"/>
    <property type="evidence" value="ECO:0007669"/>
    <property type="project" value="UniProtKB-SubCell"/>
</dbReference>
<feature type="transmembrane region" description="Helical" evidence="8">
    <location>
        <begin position="73"/>
        <end position="93"/>
    </location>
</feature>
<keyword evidence="5 8" id="KW-1133">Transmembrane helix</keyword>
<dbReference type="EMBL" id="JAUDFV010000173">
    <property type="protein sequence ID" value="KAL2711581.1"/>
    <property type="molecule type" value="Genomic_DNA"/>
</dbReference>
<evidence type="ECO:0000256" key="8">
    <source>
        <dbReference type="SAM" id="Phobius"/>
    </source>
</evidence>
<keyword evidence="4 8" id="KW-0812">Transmembrane</keyword>
<dbReference type="Pfam" id="PF01130">
    <property type="entry name" value="CD36"/>
    <property type="match status" value="1"/>
</dbReference>
<evidence type="ECO:0000256" key="6">
    <source>
        <dbReference type="ARBA" id="ARBA00023136"/>
    </source>
</evidence>
<keyword evidence="6 8" id="KW-0472">Membrane</keyword>
<feature type="transmembrane region" description="Helical" evidence="8">
    <location>
        <begin position="517"/>
        <end position="539"/>
    </location>
</feature>
<dbReference type="Proteomes" id="UP001607302">
    <property type="component" value="Unassembled WGS sequence"/>
</dbReference>
<proteinExistence type="inferred from homology"/>
<accession>A0ABD1ZT86</accession>
<keyword evidence="7" id="KW-0325">Glycoprotein</keyword>
<dbReference type="AlphaFoldDB" id="A0ABD1ZT86"/>
<dbReference type="PRINTS" id="PR01609">
    <property type="entry name" value="CD36FAMILY"/>
</dbReference>
<comment type="caution">
    <text evidence="9">The sequence shown here is derived from an EMBL/GenBank/DDBJ whole genome shotgun (WGS) entry which is preliminary data.</text>
</comment>
<comment type="subcellular location">
    <subcellularLocation>
        <location evidence="1">Cell membrane</location>
    </subcellularLocation>
</comment>
<keyword evidence="3" id="KW-1003">Cell membrane</keyword>
<evidence type="ECO:0000256" key="4">
    <source>
        <dbReference type="ARBA" id="ARBA00022692"/>
    </source>
</evidence>
<reference evidence="9 10" key="1">
    <citation type="journal article" date="2024" name="Ann. Entomol. Soc. Am.">
        <title>Genomic analyses of the southern and eastern yellowjacket wasps (Hymenoptera: Vespidae) reveal evolutionary signatures of social life.</title>
        <authorList>
            <person name="Catto M.A."/>
            <person name="Caine P.B."/>
            <person name="Orr S.E."/>
            <person name="Hunt B.G."/>
            <person name="Goodisman M.A.D."/>
        </authorList>
    </citation>
    <scope>NUCLEOTIDE SEQUENCE [LARGE SCALE GENOMIC DNA]</scope>
    <source>
        <strain evidence="9">233</strain>
        <tissue evidence="9">Head and thorax</tissue>
    </source>
</reference>
<protein>
    <submittedName>
        <fullName evidence="9">Scavenger receptor class B member 1-like isoform X1</fullName>
    </submittedName>
</protein>
<gene>
    <name evidence="9" type="ORF">V1478_018602</name>
</gene>
<evidence type="ECO:0000256" key="1">
    <source>
        <dbReference type="ARBA" id="ARBA00004236"/>
    </source>
</evidence>
<keyword evidence="10" id="KW-1185">Reference proteome</keyword>